<dbReference type="GO" id="GO:0005634">
    <property type="term" value="C:nucleus"/>
    <property type="evidence" value="ECO:0007669"/>
    <property type="project" value="UniProtKB-SubCell"/>
</dbReference>
<evidence type="ECO:0008006" key="6">
    <source>
        <dbReference type="Google" id="ProtNLM"/>
    </source>
</evidence>
<feature type="region of interest" description="Disordered" evidence="3">
    <location>
        <begin position="352"/>
        <end position="383"/>
    </location>
</feature>
<reference evidence="4 5" key="1">
    <citation type="submission" date="2016-12" db="EMBL/GenBank/DDBJ databases">
        <title>The genomes of Aspergillus section Nigri reveals drivers in fungal speciation.</title>
        <authorList>
            <consortium name="DOE Joint Genome Institute"/>
            <person name="Vesth T.C."/>
            <person name="Nybo J."/>
            <person name="Theobald S."/>
            <person name="Brandl J."/>
            <person name="Frisvad J.C."/>
            <person name="Nielsen K.F."/>
            <person name="Lyhne E.K."/>
            <person name="Kogle M.E."/>
            <person name="Kuo A."/>
            <person name="Riley R."/>
            <person name="Clum A."/>
            <person name="Nolan M."/>
            <person name="Lipzen A."/>
            <person name="Salamov A."/>
            <person name="Henrissat B."/>
            <person name="Wiebenga A."/>
            <person name="De Vries R.P."/>
            <person name="Grigoriev I.V."/>
            <person name="Mortensen U.H."/>
            <person name="Andersen M.R."/>
            <person name="Baker S.E."/>
        </authorList>
    </citation>
    <scope>NUCLEOTIDE SEQUENCE [LARGE SCALE GENOMIC DNA]</scope>
    <source>
        <strain evidence="4 5">CBS 115572</strain>
    </source>
</reference>
<evidence type="ECO:0000313" key="4">
    <source>
        <dbReference type="EMBL" id="PWY96194.1"/>
    </source>
</evidence>
<comment type="caution">
    <text evidence="4">The sequence shown here is derived from an EMBL/GenBank/DDBJ whole genome shotgun (WGS) entry which is preliminary data.</text>
</comment>
<evidence type="ECO:0000313" key="5">
    <source>
        <dbReference type="Proteomes" id="UP000246702"/>
    </source>
</evidence>
<sequence>MDVLLLSPRQGIPPHMRPPEPTSPVSNAEKARLICAYMHETGIWCETTDSERHFTVKSIHEMMGSAAFVAAAMALASRQLDHLERQQRPVTLELHQYSIRLLLRQHPAKSDASMLAACTLLCVYEMMASEVHEWRRHLKGCAGHLQAKRWNGSSEGIVKSCFWAFARIDVWAAFISGNSTLIPTDFWIDNMSFESVAAKGNVDDYCNMANVIFAKIVNLLAAGYHEKRYYTALATVSNLWSELQAWCRLRPKDVCPLLRDHSPGQVSPTVLYSRSSSICGNTFYHAGCILLLQTGILPVVTGGVSLLQETKSAVWHARELAGISMSNPSHANWVNHLQPLFIAGTVFASSETGPGMKNARESQKGSIPPSAHGSRETLNTTGYAPQREDSYAEERTLLLNHLARIERETGWKTSDRTATLRALWVCSRAMPCNLCFALIGIESNYTACSIVGIRSKASIGRLLCLDANKVRRSEENPKVHSFLWPVTKAYVPVTGDSINQWQSTPERSKTPFPA</sequence>
<dbReference type="PANTHER" id="PTHR37534:SF4">
    <property type="entry name" value="ZN(II)2CYS6 TRANSCRIPTION FACTOR (EUROFUNG)"/>
    <property type="match status" value="1"/>
</dbReference>
<dbReference type="STRING" id="1450535.A0A317XC22"/>
<dbReference type="Proteomes" id="UP000246702">
    <property type="component" value="Unassembled WGS sequence"/>
</dbReference>
<dbReference type="PANTHER" id="PTHR37534">
    <property type="entry name" value="TRANSCRIPTIONAL ACTIVATOR PROTEIN UGA3"/>
    <property type="match status" value="1"/>
</dbReference>
<dbReference type="AlphaFoldDB" id="A0A317XC22"/>
<dbReference type="RefSeq" id="XP_025472955.1">
    <property type="nucleotide sequence ID" value="XM_025606232.1"/>
</dbReference>
<organism evidence="4 5">
    <name type="scientific">Aspergillus sclerotioniger CBS 115572</name>
    <dbReference type="NCBI Taxonomy" id="1450535"/>
    <lineage>
        <taxon>Eukaryota</taxon>
        <taxon>Fungi</taxon>
        <taxon>Dikarya</taxon>
        <taxon>Ascomycota</taxon>
        <taxon>Pezizomycotina</taxon>
        <taxon>Eurotiomycetes</taxon>
        <taxon>Eurotiomycetidae</taxon>
        <taxon>Eurotiales</taxon>
        <taxon>Aspergillaceae</taxon>
        <taxon>Aspergillus</taxon>
        <taxon>Aspergillus subgen. Circumdati</taxon>
    </lineage>
</organism>
<feature type="region of interest" description="Disordered" evidence="3">
    <location>
        <begin position="1"/>
        <end position="26"/>
    </location>
</feature>
<dbReference type="EMBL" id="MSFK01000001">
    <property type="protein sequence ID" value="PWY96194.1"/>
    <property type="molecule type" value="Genomic_DNA"/>
</dbReference>
<dbReference type="GO" id="GO:0000976">
    <property type="term" value="F:transcription cis-regulatory region binding"/>
    <property type="evidence" value="ECO:0007669"/>
    <property type="project" value="TreeGrafter"/>
</dbReference>
<proteinExistence type="predicted"/>
<protein>
    <recommendedName>
        <fullName evidence="6">Transcription factor domain-containing protein</fullName>
    </recommendedName>
</protein>
<evidence type="ECO:0000256" key="1">
    <source>
        <dbReference type="ARBA" id="ARBA00004123"/>
    </source>
</evidence>
<dbReference type="GeneID" id="37108375"/>
<evidence type="ECO:0000256" key="3">
    <source>
        <dbReference type="SAM" id="MobiDB-lite"/>
    </source>
</evidence>
<dbReference type="InterPro" id="IPR021858">
    <property type="entry name" value="Fun_TF"/>
</dbReference>
<name>A0A317XC22_9EURO</name>
<keyword evidence="2" id="KW-0539">Nucleus</keyword>
<dbReference type="OrthoDB" id="4937900at2759"/>
<comment type="subcellular location">
    <subcellularLocation>
        <location evidence="1">Nucleus</location>
    </subcellularLocation>
</comment>
<dbReference type="GO" id="GO:0045944">
    <property type="term" value="P:positive regulation of transcription by RNA polymerase II"/>
    <property type="evidence" value="ECO:0007669"/>
    <property type="project" value="TreeGrafter"/>
</dbReference>
<dbReference type="Pfam" id="PF11951">
    <property type="entry name" value="Fungal_trans_2"/>
    <property type="match status" value="1"/>
</dbReference>
<gene>
    <name evidence="4" type="ORF">BO94DRAFT_2233</name>
</gene>
<accession>A0A317XC22</accession>
<evidence type="ECO:0000256" key="2">
    <source>
        <dbReference type="ARBA" id="ARBA00023242"/>
    </source>
</evidence>
<keyword evidence="5" id="KW-1185">Reference proteome</keyword>
<dbReference type="GO" id="GO:0003700">
    <property type="term" value="F:DNA-binding transcription factor activity"/>
    <property type="evidence" value="ECO:0007669"/>
    <property type="project" value="TreeGrafter"/>
</dbReference>